<organism evidence="1">
    <name type="scientific">Schistosoma japonicum</name>
    <name type="common">Blood fluke</name>
    <dbReference type="NCBI Taxonomy" id="6182"/>
    <lineage>
        <taxon>Eukaryota</taxon>
        <taxon>Metazoa</taxon>
        <taxon>Spiralia</taxon>
        <taxon>Lophotrochozoa</taxon>
        <taxon>Platyhelminthes</taxon>
        <taxon>Trematoda</taxon>
        <taxon>Digenea</taxon>
        <taxon>Strigeidida</taxon>
        <taxon>Schistosomatoidea</taxon>
        <taxon>Schistosomatidae</taxon>
        <taxon>Schistosoma</taxon>
    </lineage>
</organism>
<dbReference type="GO" id="GO:0003964">
    <property type="term" value="F:RNA-directed DNA polymerase activity"/>
    <property type="evidence" value="ECO:0007669"/>
    <property type="project" value="UniProtKB-KW"/>
</dbReference>
<name>Q5BTL3_SCHJA</name>
<keyword evidence="1" id="KW-0548">Nucleotidyltransferase</keyword>
<accession>Q5BTL3</accession>
<evidence type="ECO:0000313" key="1">
    <source>
        <dbReference type="EMBL" id="AAX30122.1"/>
    </source>
</evidence>
<protein>
    <submittedName>
        <fullName evidence="1">Reverse transcriptase</fullName>
    </submittedName>
</protein>
<dbReference type="AlphaFoldDB" id="Q5BTL3"/>
<proteinExistence type="evidence at transcript level"/>
<keyword evidence="1" id="KW-0808">Transferase</keyword>
<keyword evidence="1" id="KW-0695">RNA-directed DNA polymerase</keyword>
<reference evidence="1" key="1">
    <citation type="submission" date="2005-01" db="EMBL/GenBank/DDBJ databases">
        <authorList>
            <person name="Han Z."/>
        </authorList>
    </citation>
    <scope>NUCLEOTIDE SEQUENCE</scope>
</reference>
<dbReference type="EMBL" id="AY914901">
    <property type="protein sequence ID" value="AAX30122.1"/>
    <property type="molecule type" value="mRNA"/>
</dbReference>
<reference evidence="1" key="2">
    <citation type="journal article" date="2006" name="PLoS Pathog.">
        <title>New perspectives on host-parasite interplay by comparative transcriptomic and proteomic analyses of Schistosoma japonicum.</title>
        <authorList>
            <person name="Liu F."/>
            <person name="Lu J."/>
            <person name="Hu W."/>
            <person name="Wang S.Y."/>
            <person name="Cui S.J."/>
            <person name="Chi M."/>
            <person name="Yan Q."/>
            <person name="Wang X.R."/>
            <person name="Song H.D."/>
            <person name="Xu X.N."/>
            <person name="Wang J.J."/>
            <person name="Zhang X.L."/>
            <person name="Zhang X."/>
            <person name="Wang Z.Q."/>
            <person name="Xue C.L."/>
            <person name="Brindley P.J."/>
            <person name="McManus D.P."/>
            <person name="Yang P.Y."/>
            <person name="Feng Z."/>
            <person name="Chen Z."/>
            <person name="Han Z.G."/>
        </authorList>
    </citation>
    <scope>NUCLEOTIDE SEQUENCE</scope>
</reference>
<sequence length="60" mass="6875">MSGVSVFAHRCLQRIADIRWKHHVSNAEVRHHVFSLSDNSVGFSILNHGLRWLGHALRMS</sequence>